<dbReference type="InterPro" id="IPR050869">
    <property type="entry name" value="H3K4_H4K5_MeTrfase"/>
</dbReference>
<evidence type="ECO:0000259" key="4">
    <source>
        <dbReference type="Pfam" id="PF00856"/>
    </source>
</evidence>
<evidence type="ECO:0000256" key="1">
    <source>
        <dbReference type="ARBA" id="ARBA00022723"/>
    </source>
</evidence>
<dbReference type="GO" id="GO:0005634">
    <property type="term" value="C:nucleus"/>
    <property type="evidence" value="ECO:0007669"/>
    <property type="project" value="TreeGrafter"/>
</dbReference>
<dbReference type="GO" id="GO:0008276">
    <property type="term" value="F:protein methyltransferase activity"/>
    <property type="evidence" value="ECO:0007669"/>
    <property type="project" value="UniProtKB-ARBA"/>
</dbReference>
<feature type="domain" description="MYND-type" evidence="5">
    <location>
        <begin position="2"/>
        <end position="20"/>
    </location>
</feature>
<evidence type="ECO:0000313" key="7">
    <source>
        <dbReference type="Proteomes" id="UP000194236"/>
    </source>
</evidence>
<dbReference type="Gene3D" id="2.170.270.10">
    <property type="entry name" value="SET domain"/>
    <property type="match status" value="1"/>
</dbReference>
<sequence>MYYCGKECQRNDWKHHKYECKIFKNYPDFRAGLECFGLEINRLILRLYLYVKHNPECVYESRQFFDDDDSKRCFNDLMTHRNEFEKDSSFMSSFLLMGTIFKTFLKELDSDLLFECLCKTLINECQISSIELLGRGLYIAESQLDHSCLPNSVFLSEGNQMAIEAIRPIKSGEKITVTYIDLFDSKNVRQERLAKRYYFTCNCERCESIDPMDFDEFRQLYKKFEGLLYEKNWIESYKIGLELFPLMKDVYHDYHPELISFTSLMFMKCVIFYGRIYSIKFNAYI</sequence>
<dbReference type="GO" id="GO:0008270">
    <property type="term" value="F:zinc ion binding"/>
    <property type="evidence" value="ECO:0007669"/>
    <property type="project" value="UniProtKB-KW"/>
</dbReference>
<keyword evidence="1" id="KW-0479">Metal-binding</keyword>
<proteinExistence type="predicted"/>
<evidence type="ECO:0000259" key="5">
    <source>
        <dbReference type="Pfam" id="PF01753"/>
    </source>
</evidence>
<evidence type="ECO:0000256" key="2">
    <source>
        <dbReference type="ARBA" id="ARBA00022771"/>
    </source>
</evidence>
<dbReference type="EMBL" id="MUJZ01036211">
    <property type="protein sequence ID" value="OTF76706.1"/>
    <property type="molecule type" value="Genomic_DNA"/>
</dbReference>
<accession>A0A1Y3BAW1</accession>
<evidence type="ECO:0000313" key="6">
    <source>
        <dbReference type="EMBL" id="OTF76706.1"/>
    </source>
</evidence>
<feature type="domain" description="SET" evidence="4">
    <location>
        <begin position="89"/>
        <end position="179"/>
    </location>
</feature>
<dbReference type="InterPro" id="IPR011990">
    <property type="entry name" value="TPR-like_helical_dom_sf"/>
</dbReference>
<dbReference type="Gene3D" id="6.10.140.2220">
    <property type="match status" value="1"/>
</dbReference>
<dbReference type="AlphaFoldDB" id="A0A1Y3BAW1"/>
<dbReference type="InterPro" id="IPR046341">
    <property type="entry name" value="SET_dom_sf"/>
</dbReference>
<dbReference type="Proteomes" id="UP000194236">
    <property type="component" value="Unassembled WGS sequence"/>
</dbReference>
<dbReference type="Pfam" id="PF01753">
    <property type="entry name" value="zf-MYND"/>
    <property type="match status" value="1"/>
</dbReference>
<dbReference type="InterPro" id="IPR002893">
    <property type="entry name" value="Znf_MYND"/>
</dbReference>
<dbReference type="Pfam" id="PF00856">
    <property type="entry name" value="SET"/>
    <property type="match status" value="1"/>
</dbReference>
<gene>
    <name evidence="6" type="ORF">BLA29_008160</name>
</gene>
<dbReference type="SUPFAM" id="SSF82199">
    <property type="entry name" value="SET domain"/>
    <property type="match status" value="2"/>
</dbReference>
<protein>
    <submittedName>
        <fullName evidence="6">SET and MYND domain-containing protein</fullName>
    </submittedName>
</protein>
<comment type="caution">
    <text evidence="6">The sequence shown here is derived from an EMBL/GenBank/DDBJ whole genome shotgun (WGS) entry which is preliminary data.</text>
</comment>
<keyword evidence="7" id="KW-1185">Reference proteome</keyword>
<dbReference type="PANTHER" id="PTHR12197:SF251">
    <property type="entry name" value="EG:BACR7C10.4 PROTEIN"/>
    <property type="match status" value="1"/>
</dbReference>
<evidence type="ECO:0000256" key="3">
    <source>
        <dbReference type="ARBA" id="ARBA00022833"/>
    </source>
</evidence>
<name>A0A1Y3BAW1_EURMA</name>
<reference evidence="6 7" key="1">
    <citation type="submission" date="2017-03" db="EMBL/GenBank/DDBJ databases">
        <title>Genome Survey of Euroglyphus maynei.</title>
        <authorList>
            <person name="Arlian L.G."/>
            <person name="Morgan M.S."/>
            <person name="Rider S.D."/>
        </authorList>
    </citation>
    <scope>NUCLEOTIDE SEQUENCE [LARGE SCALE GENOMIC DNA]</scope>
    <source>
        <strain evidence="6">Arlian Lab</strain>
        <tissue evidence="6">Whole body</tissue>
    </source>
</reference>
<dbReference type="OrthoDB" id="6514673at2759"/>
<dbReference type="Gene3D" id="1.25.40.10">
    <property type="entry name" value="Tetratricopeptide repeat domain"/>
    <property type="match status" value="1"/>
</dbReference>
<dbReference type="GO" id="GO:0008757">
    <property type="term" value="F:S-adenosylmethionine-dependent methyltransferase activity"/>
    <property type="evidence" value="ECO:0007669"/>
    <property type="project" value="UniProtKB-ARBA"/>
</dbReference>
<dbReference type="GO" id="GO:0008170">
    <property type="term" value="F:N-methyltransferase activity"/>
    <property type="evidence" value="ECO:0007669"/>
    <property type="project" value="UniProtKB-ARBA"/>
</dbReference>
<dbReference type="PANTHER" id="PTHR12197">
    <property type="entry name" value="HISTONE-LYSINE N-METHYLTRANSFERASE SMYD"/>
    <property type="match status" value="1"/>
</dbReference>
<organism evidence="6 7">
    <name type="scientific">Euroglyphus maynei</name>
    <name type="common">Mayne's house dust mite</name>
    <dbReference type="NCBI Taxonomy" id="6958"/>
    <lineage>
        <taxon>Eukaryota</taxon>
        <taxon>Metazoa</taxon>
        <taxon>Ecdysozoa</taxon>
        <taxon>Arthropoda</taxon>
        <taxon>Chelicerata</taxon>
        <taxon>Arachnida</taxon>
        <taxon>Acari</taxon>
        <taxon>Acariformes</taxon>
        <taxon>Sarcoptiformes</taxon>
        <taxon>Astigmata</taxon>
        <taxon>Psoroptidia</taxon>
        <taxon>Analgoidea</taxon>
        <taxon>Pyroglyphidae</taxon>
        <taxon>Pyroglyphinae</taxon>
        <taxon>Euroglyphus</taxon>
    </lineage>
</organism>
<dbReference type="InterPro" id="IPR001214">
    <property type="entry name" value="SET_dom"/>
</dbReference>
<keyword evidence="2" id="KW-0863">Zinc-finger</keyword>
<keyword evidence="3" id="KW-0862">Zinc</keyword>